<dbReference type="Gene3D" id="3.40.50.200">
    <property type="entry name" value="Peptidase S8/S53 domain"/>
    <property type="match status" value="1"/>
</dbReference>
<evidence type="ECO:0000256" key="7">
    <source>
        <dbReference type="RuleBase" id="RU003355"/>
    </source>
</evidence>
<dbReference type="SUPFAM" id="SSF54897">
    <property type="entry name" value="Protease propeptides/inhibitors"/>
    <property type="match status" value="1"/>
</dbReference>
<reference evidence="8" key="1">
    <citation type="submission" date="2011-06" db="EMBL/GenBank/DDBJ databases">
        <title>The Genome Sequence of Fusarium oxysporum Fo47.</title>
        <authorList>
            <consortium name="The Broad Institute Genome Sequencing Platform"/>
            <person name="Ma L.-J."/>
            <person name="Gale L.R."/>
            <person name="Schwartz D.C."/>
            <person name="Zhou S."/>
            <person name="Corby-Kistler H."/>
            <person name="Young S.K."/>
            <person name="Zeng Q."/>
            <person name="Gargeya S."/>
            <person name="Fitzgerald M."/>
            <person name="Haas B."/>
            <person name="Abouelleil A."/>
            <person name="Alvarado L."/>
            <person name="Arachchi H.M."/>
            <person name="Berlin A."/>
            <person name="Brown A."/>
            <person name="Chapman S.B."/>
            <person name="Chen Z."/>
            <person name="Dunbar C."/>
            <person name="Freedman E."/>
            <person name="Gearin G."/>
            <person name="Gellesch M."/>
            <person name="Goldberg J."/>
            <person name="Griggs A."/>
            <person name="Gujja S."/>
            <person name="Heiman D."/>
            <person name="Howarth C."/>
            <person name="Larson L."/>
            <person name="Lui A."/>
            <person name="MacDonald P.J.P."/>
            <person name="Mehta T."/>
            <person name="Montmayeur A."/>
            <person name="Murphy C."/>
            <person name="Neiman D."/>
            <person name="Pearson M."/>
            <person name="Priest M."/>
            <person name="Roberts A."/>
            <person name="Saif S."/>
            <person name="Shea T."/>
            <person name="Shenoy N."/>
            <person name="Sisk P."/>
            <person name="Stolte C."/>
            <person name="Sykes S."/>
            <person name="Wortman J."/>
            <person name="Nusbaum C."/>
            <person name="Birren B."/>
        </authorList>
    </citation>
    <scope>NUCLEOTIDE SEQUENCE [LARGE SCALE GENOMIC DNA]</scope>
    <source>
        <strain evidence="8">Fo47</strain>
    </source>
</reference>
<evidence type="ECO:0000256" key="2">
    <source>
        <dbReference type="ARBA" id="ARBA00022670"/>
    </source>
</evidence>
<keyword evidence="4 6" id="KW-0378">Hydrolase</keyword>
<dbReference type="PRINTS" id="PR00723">
    <property type="entry name" value="SUBTILISIN"/>
</dbReference>
<dbReference type="InterPro" id="IPR015500">
    <property type="entry name" value="Peptidase_S8_subtilisin-rel"/>
</dbReference>
<dbReference type="PROSITE" id="PS00137">
    <property type="entry name" value="SUBTILASE_HIS"/>
    <property type="match status" value="1"/>
</dbReference>
<dbReference type="PANTHER" id="PTHR43806">
    <property type="entry name" value="PEPTIDASE S8"/>
    <property type="match status" value="1"/>
</dbReference>
<dbReference type="InterPro" id="IPR022398">
    <property type="entry name" value="Peptidase_S8_His-AS"/>
</dbReference>
<dbReference type="EMBL" id="JH717916">
    <property type="protein sequence ID" value="EWZ29039.1"/>
    <property type="molecule type" value="Genomic_DNA"/>
</dbReference>
<keyword evidence="5 6" id="KW-0720">Serine protease</keyword>
<dbReference type="SUPFAM" id="SSF52743">
    <property type="entry name" value="Subtilisin-like"/>
    <property type="match status" value="1"/>
</dbReference>
<dbReference type="Gene3D" id="3.30.70.80">
    <property type="entry name" value="Peptidase S8 propeptide/proteinase inhibitor I9"/>
    <property type="match status" value="1"/>
</dbReference>
<reference evidence="8" key="2">
    <citation type="submission" date="2012-06" db="EMBL/GenBank/DDBJ databases">
        <title>Annotation of the Genome Sequence of Fusarium oxysporum Fo47.</title>
        <authorList>
            <consortium name="The Broad Institute Genomics Platform"/>
            <person name="Ma L.-J."/>
            <person name="Corby-Kistler H."/>
            <person name="Broz K."/>
            <person name="Gale L.R."/>
            <person name="Jonkers W."/>
            <person name="O'Donnell K."/>
            <person name="Ploetz R."/>
            <person name="Steinberg C."/>
            <person name="Schwartz D.C."/>
            <person name="VanEtten H."/>
            <person name="Zhou S."/>
            <person name="Young S.K."/>
            <person name="Zeng Q."/>
            <person name="Gargeya S."/>
            <person name="Fitzgerald M."/>
            <person name="Abouelleil A."/>
            <person name="Alvarado L."/>
            <person name="Chapman S.B."/>
            <person name="Gainer-Dewar J."/>
            <person name="Goldberg J."/>
            <person name="Griggs A."/>
            <person name="Gujja S."/>
            <person name="Hansen M."/>
            <person name="Howarth C."/>
            <person name="Imamovic A."/>
            <person name="Ireland A."/>
            <person name="Larimer J."/>
            <person name="McCowan C."/>
            <person name="Murphy C."/>
            <person name="Pearson M."/>
            <person name="Poon T.W."/>
            <person name="Priest M."/>
            <person name="Roberts A."/>
            <person name="Saif S."/>
            <person name="Shea T."/>
            <person name="Sykes S."/>
            <person name="Wortman J."/>
            <person name="Nusbaum C."/>
            <person name="Birren B."/>
        </authorList>
    </citation>
    <scope>NUCLEOTIDE SEQUENCE</scope>
    <source>
        <strain evidence="8">Fo47</strain>
    </source>
</reference>
<dbReference type="InterPro" id="IPR000209">
    <property type="entry name" value="Peptidase_S8/S53_dom"/>
</dbReference>
<feature type="active site" description="Charge relay system" evidence="6">
    <location>
        <position position="200"/>
    </location>
</feature>
<sequence>MRLIASLVVIAGIVDLVFSRATIQNIGVEDEDVVPNSYIITYKSSATSNDKKKHEEAITKKARRKGKEGVVNNIKLDGFQGYVAKMTSSELKDVVNSDLVAYIEKDVIYNLTAVAAPSSKPLTKRGFTRQLDPQWGLARISQRTKGSLDAQYYYDTTAGNGTNVYVLDTGIRITHKEFSGRAIWGANFIRGSPDRDENGHGTHVAGTVGGKTYGVAKNCKLIAVKVGNKDGLSSLSVGLQSIQWAVNHAKSRGLAKKSVINISFGGGYSAAANEAVKAATDAGLTVVVSAGNEADDASFWSPGSAASAITVGASDAFDWRAPFSNFGTSVDIFAPGVGILSSWHLSDSSSRYLSGTSMSAPHVAGLAAYFISKEGIQGSAAVTKRILGASLAGYIIDAGGSNNRLAYNANGM</sequence>
<protein>
    <submittedName>
        <fullName evidence="8">Uncharacterized protein</fullName>
    </submittedName>
</protein>
<dbReference type="GO" id="GO:0004252">
    <property type="term" value="F:serine-type endopeptidase activity"/>
    <property type="evidence" value="ECO:0007669"/>
    <property type="project" value="UniProtKB-UniRule"/>
</dbReference>
<dbReference type="InterPro" id="IPR034193">
    <property type="entry name" value="PCSK9_ProteinaseK-like"/>
</dbReference>
<dbReference type="PROSITE" id="PS00136">
    <property type="entry name" value="SUBTILASE_ASP"/>
    <property type="match status" value="1"/>
</dbReference>
<keyword evidence="2 6" id="KW-0645">Protease</keyword>
<comment type="similarity">
    <text evidence="1 6 7">Belongs to the peptidase S8 family.</text>
</comment>
<dbReference type="InterPro" id="IPR050131">
    <property type="entry name" value="Peptidase_S8_subtilisin-like"/>
</dbReference>
<feature type="active site" description="Charge relay system" evidence="6">
    <location>
        <position position="357"/>
    </location>
</feature>
<dbReference type="InterPro" id="IPR023827">
    <property type="entry name" value="Peptidase_S8_Asp-AS"/>
</dbReference>
<dbReference type="Proteomes" id="UP000030766">
    <property type="component" value="Unassembled WGS sequence"/>
</dbReference>
<dbReference type="VEuPathDB" id="FungiDB:FOZG_17328"/>
<name>W9JEZ3_FUSOX</name>
<accession>W9JEZ3</accession>
<dbReference type="CDD" id="cd04077">
    <property type="entry name" value="Peptidases_S8_PCSK9_ProteinaseK_like"/>
    <property type="match status" value="1"/>
</dbReference>
<dbReference type="PROSITE" id="PS00138">
    <property type="entry name" value="SUBTILASE_SER"/>
    <property type="match status" value="1"/>
</dbReference>
<gene>
    <name evidence="8" type="ORF">FOZG_17328</name>
</gene>
<dbReference type="GO" id="GO:0005576">
    <property type="term" value="C:extracellular region"/>
    <property type="evidence" value="ECO:0007669"/>
    <property type="project" value="UniProtKB-ARBA"/>
</dbReference>
<dbReference type="InterPro" id="IPR037045">
    <property type="entry name" value="S8pro/Inhibitor_I9_sf"/>
</dbReference>
<dbReference type="PROSITE" id="PS51892">
    <property type="entry name" value="SUBTILASE"/>
    <property type="match status" value="1"/>
</dbReference>
<evidence type="ECO:0000313" key="8">
    <source>
        <dbReference type="EMBL" id="EWZ29039.1"/>
    </source>
</evidence>
<keyword evidence="3" id="KW-0732">Signal</keyword>
<feature type="active site" description="Charge relay system" evidence="6">
    <location>
        <position position="168"/>
    </location>
</feature>
<dbReference type="InterPro" id="IPR023828">
    <property type="entry name" value="Peptidase_S8_Ser-AS"/>
</dbReference>
<evidence type="ECO:0000256" key="5">
    <source>
        <dbReference type="ARBA" id="ARBA00022825"/>
    </source>
</evidence>
<dbReference type="Pfam" id="PF00082">
    <property type="entry name" value="Peptidase_S8"/>
    <property type="match status" value="1"/>
</dbReference>
<dbReference type="AlphaFoldDB" id="W9JEZ3"/>
<dbReference type="GO" id="GO:0006508">
    <property type="term" value="P:proteolysis"/>
    <property type="evidence" value="ECO:0007669"/>
    <property type="project" value="UniProtKB-KW"/>
</dbReference>
<evidence type="ECO:0000256" key="3">
    <source>
        <dbReference type="ARBA" id="ARBA00022729"/>
    </source>
</evidence>
<organism evidence="8">
    <name type="scientific">Fusarium oxysporum Fo47</name>
    <dbReference type="NCBI Taxonomy" id="660027"/>
    <lineage>
        <taxon>Eukaryota</taxon>
        <taxon>Fungi</taxon>
        <taxon>Dikarya</taxon>
        <taxon>Ascomycota</taxon>
        <taxon>Pezizomycotina</taxon>
        <taxon>Sordariomycetes</taxon>
        <taxon>Hypocreomycetidae</taxon>
        <taxon>Hypocreales</taxon>
        <taxon>Nectriaceae</taxon>
        <taxon>Fusarium</taxon>
        <taxon>Fusarium oxysporum species complex</taxon>
    </lineage>
</organism>
<dbReference type="FunFam" id="3.40.50.200:FF:000007">
    <property type="entry name" value="Subtilisin-like serine protease"/>
    <property type="match status" value="1"/>
</dbReference>
<dbReference type="InterPro" id="IPR010259">
    <property type="entry name" value="S8pro/Inhibitor_I9"/>
</dbReference>
<evidence type="ECO:0000256" key="1">
    <source>
        <dbReference type="ARBA" id="ARBA00011073"/>
    </source>
</evidence>
<dbReference type="HOGENOM" id="CLU_011263_1_4_1"/>
<dbReference type="PANTHER" id="PTHR43806:SF58">
    <property type="entry name" value="ALKALINE PROTEASE 1-RELATED"/>
    <property type="match status" value="1"/>
</dbReference>
<proteinExistence type="inferred from homology"/>
<dbReference type="InterPro" id="IPR036852">
    <property type="entry name" value="Peptidase_S8/S53_dom_sf"/>
</dbReference>
<evidence type="ECO:0000256" key="4">
    <source>
        <dbReference type="ARBA" id="ARBA00022801"/>
    </source>
</evidence>
<dbReference type="Pfam" id="PF05922">
    <property type="entry name" value="Inhibitor_I9"/>
    <property type="match status" value="1"/>
</dbReference>
<evidence type="ECO:0000256" key="6">
    <source>
        <dbReference type="PROSITE-ProRule" id="PRU01240"/>
    </source>
</evidence>